<sequence>MADESIIVKRQDTIFLAGPPLLPRVKKCRPRIWMELICIADHYTVDDEHAILWRDKLFVQYCRSESDEKVRYSRRYCPKLYGDTLVCGFAQLYGHCFGIFGTEGVLFSESALQGAHFI</sequence>
<dbReference type="GO" id="GO:0004485">
    <property type="term" value="F:methylcrotonoyl-CoA carboxylase activity"/>
    <property type="evidence" value="ECO:0007669"/>
    <property type="project" value="TreeGrafter"/>
</dbReference>
<dbReference type="EMBL" id="JXJN01019826">
    <property type="status" value="NOT_ANNOTATED_CDS"/>
    <property type="molecule type" value="Genomic_DNA"/>
</dbReference>
<dbReference type="SUPFAM" id="SSF52096">
    <property type="entry name" value="ClpP/crotonase"/>
    <property type="match status" value="1"/>
</dbReference>
<reference evidence="3" key="2">
    <citation type="submission" date="2020-05" db="UniProtKB">
        <authorList>
            <consortium name="EnsemblMetazoa"/>
        </authorList>
    </citation>
    <scope>IDENTIFICATION</scope>
    <source>
        <strain evidence="3">IAEA</strain>
    </source>
</reference>
<dbReference type="Proteomes" id="UP000092460">
    <property type="component" value="Unassembled WGS sequence"/>
</dbReference>
<dbReference type="InterPro" id="IPR034733">
    <property type="entry name" value="AcCoA_carboxyl_beta"/>
</dbReference>
<evidence type="ECO:0000259" key="2">
    <source>
        <dbReference type="Pfam" id="PF01039"/>
    </source>
</evidence>
<reference evidence="4" key="1">
    <citation type="submission" date="2015-01" db="EMBL/GenBank/DDBJ databases">
        <authorList>
            <person name="Aksoy S."/>
            <person name="Warren W."/>
            <person name="Wilson R.K."/>
        </authorList>
    </citation>
    <scope>NUCLEOTIDE SEQUENCE [LARGE SCALE GENOMIC DNA]</scope>
    <source>
        <strain evidence="4">IAEA</strain>
    </source>
</reference>
<dbReference type="STRING" id="67801.A0A1B0BSS5"/>
<keyword evidence="4" id="KW-1185">Reference proteome</keyword>
<dbReference type="AlphaFoldDB" id="A0A1B0BSS5"/>
<name>A0A1B0BSS5_9MUSC</name>
<dbReference type="EnsemblMetazoa" id="GPPI039429-RA">
    <property type="protein sequence ID" value="GPPI039429-PA"/>
    <property type="gene ID" value="GPPI039429"/>
</dbReference>
<dbReference type="Pfam" id="PF01039">
    <property type="entry name" value="Carboxyl_trans"/>
    <property type="match status" value="1"/>
</dbReference>
<dbReference type="InterPro" id="IPR045190">
    <property type="entry name" value="MCCB/AccD1-like"/>
</dbReference>
<evidence type="ECO:0000313" key="4">
    <source>
        <dbReference type="Proteomes" id="UP000092460"/>
    </source>
</evidence>
<dbReference type="PANTHER" id="PTHR22855:SF13">
    <property type="entry name" value="METHYLCROTONOYL-COA CARBOXYLASE BETA CHAIN, MITOCHONDRIAL"/>
    <property type="match status" value="1"/>
</dbReference>
<evidence type="ECO:0000313" key="3">
    <source>
        <dbReference type="EnsemblMetazoa" id="GPPI039429-PA"/>
    </source>
</evidence>
<dbReference type="GO" id="GO:1905202">
    <property type="term" value="C:methylcrotonoyl-CoA carboxylase complex"/>
    <property type="evidence" value="ECO:0007669"/>
    <property type="project" value="TreeGrafter"/>
</dbReference>
<dbReference type="InterPro" id="IPR029045">
    <property type="entry name" value="ClpP/crotonase-like_dom_sf"/>
</dbReference>
<dbReference type="PANTHER" id="PTHR22855">
    <property type="entry name" value="ACETYL, PROPIONYL, PYRUVATE, AND GLUTACONYL CARBOXYLASE-RELATED"/>
    <property type="match status" value="1"/>
</dbReference>
<dbReference type="GO" id="GO:0006552">
    <property type="term" value="P:L-leucine catabolic process"/>
    <property type="evidence" value="ECO:0007669"/>
    <property type="project" value="TreeGrafter"/>
</dbReference>
<protein>
    <recommendedName>
        <fullName evidence="2">Acetyl-coenzyme A carboxylase carboxyl transferase subunit beta domain-containing protein</fullName>
    </recommendedName>
</protein>
<dbReference type="GO" id="GO:0005739">
    <property type="term" value="C:mitochondrion"/>
    <property type="evidence" value="ECO:0007669"/>
    <property type="project" value="TreeGrafter"/>
</dbReference>
<comment type="similarity">
    <text evidence="1">Belongs to the AccD/PCCB family.</text>
</comment>
<dbReference type="VEuPathDB" id="VectorBase:GPPI039429"/>
<evidence type="ECO:0000256" key="1">
    <source>
        <dbReference type="ARBA" id="ARBA00006102"/>
    </source>
</evidence>
<organism evidence="3 4">
    <name type="scientific">Glossina palpalis gambiensis</name>
    <dbReference type="NCBI Taxonomy" id="67801"/>
    <lineage>
        <taxon>Eukaryota</taxon>
        <taxon>Metazoa</taxon>
        <taxon>Ecdysozoa</taxon>
        <taxon>Arthropoda</taxon>
        <taxon>Hexapoda</taxon>
        <taxon>Insecta</taxon>
        <taxon>Pterygota</taxon>
        <taxon>Neoptera</taxon>
        <taxon>Endopterygota</taxon>
        <taxon>Diptera</taxon>
        <taxon>Brachycera</taxon>
        <taxon>Muscomorpha</taxon>
        <taxon>Hippoboscoidea</taxon>
        <taxon>Glossinidae</taxon>
        <taxon>Glossina</taxon>
    </lineage>
</organism>
<dbReference type="Gene3D" id="3.90.226.10">
    <property type="entry name" value="2-enoyl-CoA Hydratase, Chain A, domain 1"/>
    <property type="match status" value="1"/>
</dbReference>
<accession>A0A1B0BSS5</accession>
<feature type="domain" description="Acetyl-coenzyme A carboxylase carboxyl transferase subunit beta" evidence="2">
    <location>
        <begin position="79"/>
        <end position="118"/>
    </location>
</feature>
<proteinExistence type="inferred from homology"/>